<accession>A0ACC0TX81</accession>
<organism evidence="1 2">
    <name type="scientific">Russula earlei</name>
    <dbReference type="NCBI Taxonomy" id="71964"/>
    <lineage>
        <taxon>Eukaryota</taxon>
        <taxon>Fungi</taxon>
        <taxon>Dikarya</taxon>
        <taxon>Basidiomycota</taxon>
        <taxon>Agaricomycotina</taxon>
        <taxon>Agaricomycetes</taxon>
        <taxon>Russulales</taxon>
        <taxon>Russulaceae</taxon>
        <taxon>Russula</taxon>
    </lineage>
</organism>
<sequence length="536" mass="57785">MQDRTSLSKDGHTIETGGVQTSDEAELARMGYKQELKRNLSLLQNFGVSFSIISVITGVCSLFLFGLTTGGPAVMVWGWIVVTFFTMLVGLAMAEICSAHPTSGGPYFWAAMISSPQSAPFASWVTGWFNLLGQVAITTGVSFACANFISTAATIGTNFNPNSRKTIGIFAAILVIQGTINTFGVRILKYLNNISIWWHALGTTSLVIAVLSAAPKHQSGKFVFRTFIDGTGADGVGWSQRASPAYVAVIGILMAQYTMTGFDASAHMTEETRNAAISGSMGIVMSIAVSAILGWFLILGLLFSIQDYEKTISSPTGQPVTQIFLDTVGEKGAIVLMVIVIGAMFFCGTFAITSNSRMMYAFSRDGAIPGSKFFHKVDRRWHAPIRTVWLGCTLSFCLGLPSLGSSVAFNAATSITTIGLYISYGVPIALRVFYADRFVRGPFHLGKFSYPVAIVAVLWIGFISIVFCLPQVNPVNSKTFNYAPVAVGIVLAYSLGFWVISARKWFSGPVKQIEDVDIAEPVAISEKRESVEKESG</sequence>
<keyword evidence="2" id="KW-1185">Reference proteome</keyword>
<reference evidence="1" key="1">
    <citation type="submission" date="2021-03" db="EMBL/GenBank/DDBJ databases">
        <title>Evolutionary priming and transition to the ectomycorrhizal habit in an iconic lineage of mushroom-forming fungi: is preadaptation a requirement?</title>
        <authorList>
            <consortium name="DOE Joint Genome Institute"/>
            <person name="Looney B.P."/>
            <person name="Miyauchi S."/>
            <person name="Morin E."/>
            <person name="Drula E."/>
            <person name="Courty P.E."/>
            <person name="Chicoki N."/>
            <person name="Fauchery L."/>
            <person name="Kohler A."/>
            <person name="Kuo A."/>
            <person name="LaButti K."/>
            <person name="Pangilinan J."/>
            <person name="Lipzen A."/>
            <person name="Riley R."/>
            <person name="Andreopoulos W."/>
            <person name="He G."/>
            <person name="Johnson J."/>
            <person name="Barry K.W."/>
            <person name="Grigoriev I.V."/>
            <person name="Nagy L."/>
            <person name="Hibbett D."/>
            <person name="Henrissat B."/>
            <person name="Matheny P.B."/>
            <person name="Labbe J."/>
            <person name="Martin A.F."/>
        </authorList>
    </citation>
    <scope>NUCLEOTIDE SEQUENCE</scope>
    <source>
        <strain evidence="1">BPL698</strain>
    </source>
</reference>
<dbReference type="Proteomes" id="UP001207468">
    <property type="component" value="Unassembled WGS sequence"/>
</dbReference>
<evidence type="ECO:0000313" key="1">
    <source>
        <dbReference type="EMBL" id="KAI9452252.1"/>
    </source>
</evidence>
<dbReference type="EMBL" id="JAGFNK010000345">
    <property type="protein sequence ID" value="KAI9452252.1"/>
    <property type="molecule type" value="Genomic_DNA"/>
</dbReference>
<proteinExistence type="predicted"/>
<gene>
    <name evidence="1" type="ORF">F5148DRAFT_1277595</name>
</gene>
<evidence type="ECO:0000313" key="2">
    <source>
        <dbReference type="Proteomes" id="UP001207468"/>
    </source>
</evidence>
<name>A0ACC0TX81_9AGAM</name>
<comment type="caution">
    <text evidence="1">The sequence shown here is derived from an EMBL/GenBank/DDBJ whole genome shotgun (WGS) entry which is preliminary data.</text>
</comment>
<protein>
    <submittedName>
        <fullName evidence="1">APC amino acid permease</fullName>
    </submittedName>
</protein>